<dbReference type="InterPro" id="IPR001547">
    <property type="entry name" value="Glyco_hydro_5"/>
</dbReference>
<protein>
    <recommendedName>
        <fullName evidence="12">Endoglucanase EG-II</fullName>
        <ecNumber evidence="3">3.2.1.4</ecNumber>
    </recommendedName>
</protein>
<dbReference type="PANTHER" id="PTHR34142">
    <property type="entry name" value="ENDO-BETA-1,4-GLUCANASE A"/>
    <property type="match status" value="1"/>
</dbReference>
<comment type="similarity">
    <text evidence="2 13">Belongs to the glycosyl hydrolase 5 (cellulase A) family.</text>
</comment>
<keyword evidence="6" id="KW-0136">Cellulose degradation</keyword>
<evidence type="ECO:0000313" key="17">
    <source>
        <dbReference type="Proteomes" id="UP000799772"/>
    </source>
</evidence>
<evidence type="ECO:0000256" key="13">
    <source>
        <dbReference type="RuleBase" id="RU361153"/>
    </source>
</evidence>
<organism evidence="16 17">
    <name type="scientific">Rhizodiscina lignyota</name>
    <dbReference type="NCBI Taxonomy" id="1504668"/>
    <lineage>
        <taxon>Eukaryota</taxon>
        <taxon>Fungi</taxon>
        <taxon>Dikarya</taxon>
        <taxon>Ascomycota</taxon>
        <taxon>Pezizomycotina</taxon>
        <taxon>Dothideomycetes</taxon>
        <taxon>Pleosporomycetidae</taxon>
        <taxon>Aulographales</taxon>
        <taxon>Rhizodiscinaceae</taxon>
        <taxon>Rhizodiscina</taxon>
    </lineage>
</organism>
<evidence type="ECO:0000256" key="8">
    <source>
        <dbReference type="ARBA" id="ARBA00023283"/>
    </source>
</evidence>
<reference evidence="16" key="1">
    <citation type="journal article" date="2020" name="Stud. Mycol.">
        <title>101 Dothideomycetes genomes: a test case for predicting lifestyles and emergence of pathogens.</title>
        <authorList>
            <person name="Haridas S."/>
            <person name="Albert R."/>
            <person name="Binder M."/>
            <person name="Bloem J."/>
            <person name="Labutti K."/>
            <person name="Salamov A."/>
            <person name="Andreopoulos B."/>
            <person name="Baker S."/>
            <person name="Barry K."/>
            <person name="Bills G."/>
            <person name="Bluhm B."/>
            <person name="Cannon C."/>
            <person name="Castanera R."/>
            <person name="Culley D."/>
            <person name="Daum C."/>
            <person name="Ezra D."/>
            <person name="Gonzalez J."/>
            <person name="Henrissat B."/>
            <person name="Kuo A."/>
            <person name="Liang C."/>
            <person name="Lipzen A."/>
            <person name="Lutzoni F."/>
            <person name="Magnuson J."/>
            <person name="Mondo S."/>
            <person name="Nolan M."/>
            <person name="Ohm R."/>
            <person name="Pangilinan J."/>
            <person name="Park H.-J."/>
            <person name="Ramirez L."/>
            <person name="Alfaro M."/>
            <person name="Sun H."/>
            <person name="Tritt A."/>
            <person name="Yoshinaga Y."/>
            <person name="Zwiers L.-H."/>
            <person name="Turgeon B."/>
            <person name="Goodwin S."/>
            <person name="Spatafora J."/>
            <person name="Crous P."/>
            <person name="Grigoriev I."/>
        </authorList>
    </citation>
    <scope>NUCLEOTIDE SEQUENCE</scope>
    <source>
        <strain evidence="16">CBS 133067</strain>
    </source>
</reference>
<evidence type="ECO:0000256" key="10">
    <source>
        <dbReference type="ARBA" id="ARBA00023326"/>
    </source>
</evidence>
<proteinExistence type="inferred from homology"/>
<feature type="chain" id="PRO_5040193402" description="Endoglucanase EG-II" evidence="14">
    <location>
        <begin position="28"/>
        <end position="378"/>
    </location>
</feature>
<dbReference type="Pfam" id="PF00150">
    <property type="entry name" value="Cellulase"/>
    <property type="match status" value="1"/>
</dbReference>
<comment type="catalytic activity">
    <reaction evidence="1">
        <text>Endohydrolysis of (1-&gt;4)-beta-D-glucosidic linkages in cellulose, lichenin and cereal beta-D-glucans.</text>
        <dbReference type="EC" id="3.2.1.4"/>
    </reaction>
</comment>
<feature type="signal peptide" evidence="14">
    <location>
        <begin position="1"/>
        <end position="27"/>
    </location>
</feature>
<evidence type="ECO:0000256" key="4">
    <source>
        <dbReference type="ARBA" id="ARBA00022729"/>
    </source>
</evidence>
<evidence type="ECO:0000256" key="5">
    <source>
        <dbReference type="ARBA" id="ARBA00022801"/>
    </source>
</evidence>
<dbReference type="EC" id="3.2.1.4" evidence="3"/>
<gene>
    <name evidence="16" type="ORF">NA57DRAFT_64904</name>
</gene>
<evidence type="ECO:0000256" key="14">
    <source>
        <dbReference type="SAM" id="SignalP"/>
    </source>
</evidence>
<name>A0A9P4IEE5_9PEZI</name>
<evidence type="ECO:0000259" key="15">
    <source>
        <dbReference type="Pfam" id="PF00150"/>
    </source>
</evidence>
<evidence type="ECO:0000256" key="2">
    <source>
        <dbReference type="ARBA" id="ARBA00005641"/>
    </source>
</evidence>
<keyword evidence="9 13" id="KW-0326">Glycosidase</keyword>
<evidence type="ECO:0000256" key="3">
    <source>
        <dbReference type="ARBA" id="ARBA00012601"/>
    </source>
</evidence>
<dbReference type="EMBL" id="ML978124">
    <property type="protein sequence ID" value="KAF2100281.1"/>
    <property type="molecule type" value="Genomic_DNA"/>
</dbReference>
<accession>A0A9P4IEE5</accession>
<dbReference type="Proteomes" id="UP000799772">
    <property type="component" value="Unassembled WGS sequence"/>
</dbReference>
<dbReference type="InterPro" id="IPR017853">
    <property type="entry name" value="GH"/>
</dbReference>
<evidence type="ECO:0000256" key="7">
    <source>
        <dbReference type="ARBA" id="ARBA00023277"/>
    </source>
</evidence>
<evidence type="ECO:0000256" key="1">
    <source>
        <dbReference type="ARBA" id="ARBA00000966"/>
    </source>
</evidence>
<dbReference type="InterPro" id="IPR018087">
    <property type="entry name" value="Glyco_hydro_5_CS"/>
</dbReference>
<comment type="function">
    <text evidence="11">Endoglucanase (EG) that cleaves the internal beta-1,4-glucosidic bonds in cellulose. The degradation of cellulose involves an interplay between different cellulolytic enzymes. Hydrolysis starts with EGs, which cut internal glycosidic linkages to reduce the polymerization degree of the substrate and creates new chain ends for exocellobiohydrolases (CBHs). The CBH release the disaccharide cellobiose from the non-reducing end of the cellulose polymer chain. Finally, beta-1,4-glucosidases hydrolyze the cellobiose and other short cello-oligosaccharides into glucose units.</text>
</comment>
<dbReference type="OrthoDB" id="5823761at2759"/>
<keyword evidence="5 13" id="KW-0378">Hydrolase</keyword>
<evidence type="ECO:0000256" key="12">
    <source>
        <dbReference type="ARBA" id="ARBA00074271"/>
    </source>
</evidence>
<comment type="caution">
    <text evidence="16">The sequence shown here is derived from an EMBL/GenBank/DDBJ whole genome shotgun (WGS) entry which is preliminary data.</text>
</comment>
<dbReference type="GO" id="GO:0030245">
    <property type="term" value="P:cellulose catabolic process"/>
    <property type="evidence" value="ECO:0007669"/>
    <property type="project" value="UniProtKB-KW"/>
</dbReference>
<dbReference type="AlphaFoldDB" id="A0A9P4IEE5"/>
<evidence type="ECO:0000256" key="9">
    <source>
        <dbReference type="ARBA" id="ARBA00023295"/>
    </source>
</evidence>
<sequence>MCMPFSTVLFKHCFLWILTAMCPPTTPAPAPMSTSTSTTSGQVAFAGVNIAGFDFGCQIDGTCDITQTFDVASTGDGIQQMQHFVQDDGLNAFRLPVAWQYLVNNQLGGPLDATNAAAYDKLVMGCAGVAKMCIIDIHNYARYNGMIIAQDPSGQGPTDAQYTSLLSQLATKYANVSNVAFDIMNEPHDIPDINRWAQSSQAAVTAIRNAGATTQQILIPGTNFTSAQTFATLSGPALLNVTNPDGSTTNLMFNVHRYLDSDGSGTHANCVDNNINDSFMPLANFLRTNNRVAMLTETGGGPTDASCMQLLCEQNDFINQNSDVFKGVVSWAAGGFDTTYVITERPAETQGANGTTFTDQPLVTQCIVGKFRGASGIL</sequence>
<evidence type="ECO:0000256" key="6">
    <source>
        <dbReference type="ARBA" id="ARBA00023001"/>
    </source>
</evidence>
<keyword evidence="10" id="KW-0624">Polysaccharide degradation</keyword>
<dbReference type="PROSITE" id="PS00659">
    <property type="entry name" value="GLYCOSYL_HYDROL_F5"/>
    <property type="match status" value="1"/>
</dbReference>
<dbReference type="Gene3D" id="3.20.20.80">
    <property type="entry name" value="Glycosidases"/>
    <property type="match status" value="1"/>
</dbReference>
<evidence type="ECO:0000256" key="11">
    <source>
        <dbReference type="ARBA" id="ARBA00059691"/>
    </source>
</evidence>
<keyword evidence="8" id="KW-0873">Pyrrolidone carboxylic acid</keyword>
<dbReference type="GO" id="GO:0008810">
    <property type="term" value="F:cellulase activity"/>
    <property type="evidence" value="ECO:0007669"/>
    <property type="project" value="UniProtKB-EC"/>
</dbReference>
<dbReference type="SUPFAM" id="SSF51445">
    <property type="entry name" value="(Trans)glycosidases"/>
    <property type="match status" value="1"/>
</dbReference>
<keyword evidence="4 14" id="KW-0732">Signal</keyword>
<keyword evidence="7" id="KW-0119">Carbohydrate metabolism</keyword>
<feature type="domain" description="Glycoside hydrolase family 5" evidence="15">
    <location>
        <begin position="77"/>
        <end position="328"/>
    </location>
</feature>
<evidence type="ECO:0000313" key="16">
    <source>
        <dbReference type="EMBL" id="KAF2100281.1"/>
    </source>
</evidence>
<dbReference type="FunFam" id="3.20.20.80:FF:000124">
    <property type="entry name" value="Exported cellulase"/>
    <property type="match status" value="1"/>
</dbReference>
<keyword evidence="17" id="KW-1185">Reference proteome</keyword>
<dbReference type="PANTHER" id="PTHR34142:SF5">
    <property type="entry name" value="CBM1 DOMAIN-CONTAINING PROTEIN"/>
    <property type="match status" value="1"/>
</dbReference>